<accession>A0A7S3R7T1</accession>
<gene>
    <name evidence="2" type="ORF">DTER00134_LOCUS20044</name>
</gene>
<evidence type="ECO:0000313" key="2">
    <source>
        <dbReference type="EMBL" id="CAE0504971.1"/>
    </source>
</evidence>
<feature type="region of interest" description="Disordered" evidence="1">
    <location>
        <begin position="1"/>
        <end position="120"/>
    </location>
</feature>
<feature type="compositionally biased region" description="Basic and acidic residues" evidence="1">
    <location>
        <begin position="32"/>
        <end position="44"/>
    </location>
</feature>
<feature type="compositionally biased region" description="Low complexity" evidence="1">
    <location>
        <begin position="1"/>
        <end position="14"/>
    </location>
</feature>
<proteinExistence type="predicted"/>
<dbReference type="AlphaFoldDB" id="A0A7S3R7T1"/>
<name>A0A7S3R7T1_DUNTE</name>
<dbReference type="EMBL" id="HBIP01032875">
    <property type="protein sequence ID" value="CAE0504971.1"/>
    <property type="molecule type" value="Transcribed_RNA"/>
</dbReference>
<protein>
    <submittedName>
        <fullName evidence="2">Uncharacterized protein</fullName>
    </submittedName>
</protein>
<feature type="compositionally biased region" description="Gly residues" evidence="1">
    <location>
        <begin position="64"/>
        <end position="75"/>
    </location>
</feature>
<organism evidence="2">
    <name type="scientific">Dunaliella tertiolecta</name>
    <name type="common">Green alga</name>
    <dbReference type="NCBI Taxonomy" id="3047"/>
    <lineage>
        <taxon>Eukaryota</taxon>
        <taxon>Viridiplantae</taxon>
        <taxon>Chlorophyta</taxon>
        <taxon>core chlorophytes</taxon>
        <taxon>Chlorophyceae</taxon>
        <taxon>CS clade</taxon>
        <taxon>Chlamydomonadales</taxon>
        <taxon>Dunaliellaceae</taxon>
        <taxon>Dunaliella</taxon>
    </lineage>
</organism>
<feature type="compositionally biased region" description="Gly residues" evidence="1">
    <location>
        <begin position="255"/>
        <end position="265"/>
    </location>
</feature>
<feature type="region of interest" description="Disordered" evidence="1">
    <location>
        <begin position="215"/>
        <end position="311"/>
    </location>
</feature>
<feature type="region of interest" description="Disordered" evidence="1">
    <location>
        <begin position="153"/>
        <end position="173"/>
    </location>
</feature>
<feature type="compositionally biased region" description="Low complexity" evidence="1">
    <location>
        <begin position="285"/>
        <end position="295"/>
    </location>
</feature>
<sequence length="428" mass="44959">MTTAARATAPRTAPGASEHRFGRGQPHHHHKFDQQHRHLQDSRARGSLPSPAAMRGSAARGSLTFGGDGGAGGALGNTDVGGPSSQARRKSVTFDLSQPQPAFPHSQLSPGRLWPLPDTMGTQAWDGGVLGAWDEAEAGVEHPSQTVPFFSSQQSVLQLPGQRQQQQQEEQPPVVKPLLAVDLLTPDGLPILGWHPGFESGRVLVACTASGSFGCEDPEDQPPASSPSAPHTFPAGSTGPRKADTDFRGADLGSRGRGGSKGGFSHGREGLTGEQGVHRRRGHGDSSSSSSKGSGQAEKAKEPATWGSSGTDGYQLSLVLAAKACEAIMGVSAESGGLSTSSSVMDLQRPCLRACGVPETIGGDTLQGGLKPMQDGSLWEKHKLESMTDEQLQEREERLVVAKRMKAGGLGKLKLPEFQVKAPPKQFF</sequence>
<reference evidence="2" key="1">
    <citation type="submission" date="2021-01" db="EMBL/GenBank/DDBJ databases">
        <authorList>
            <person name="Corre E."/>
            <person name="Pelletier E."/>
            <person name="Niang G."/>
            <person name="Scheremetjew M."/>
            <person name="Finn R."/>
            <person name="Kale V."/>
            <person name="Holt S."/>
            <person name="Cochrane G."/>
            <person name="Meng A."/>
            <person name="Brown T."/>
            <person name="Cohen L."/>
        </authorList>
    </citation>
    <scope>NUCLEOTIDE SEQUENCE</scope>
    <source>
        <strain evidence="2">CCMP1320</strain>
    </source>
</reference>
<evidence type="ECO:0000256" key="1">
    <source>
        <dbReference type="SAM" id="MobiDB-lite"/>
    </source>
</evidence>